<name>A0AAE0W6K9_9BIVA</name>
<accession>A0AAE0W6K9</accession>
<dbReference type="Proteomes" id="UP001195483">
    <property type="component" value="Unassembled WGS sequence"/>
</dbReference>
<evidence type="ECO:0000313" key="2">
    <source>
        <dbReference type="EMBL" id="KAK3603376.1"/>
    </source>
</evidence>
<sequence length="101" mass="12244">MNTTRRKDVSIKEKLENEIERALTNRLQPMGDVIEENWMDERRLQRKLMYLQLKKEIRPLLRFKVAAERNMKARQIDTRRRKPLAQGQEEWRSSISARPKP</sequence>
<comment type="caution">
    <text evidence="2">The sequence shown here is derived from an EMBL/GenBank/DDBJ whole genome shotgun (WGS) entry which is preliminary data.</text>
</comment>
<organism evidence="2 3">
    <name type="scientific">Potamilus streckersoni</name>
    <dbReference type="NCBI Taxonomy" id="2493646"/>
    <lineage>
        <taxon>Eukaryota</taxon>
        <taxon>Metazoa</taxon>
        <taxon>Spiralia</taxon>
        <taxon>Lophotrochozoa</taxon>
        <taxon>Mollusca</taxon>
        <taxon>Bivalvia</taxon>
        <taxon>Autobranchia</taxon>
        <taxon>Heteroconchia</taxon>
        <taxon>Palaeoheterodonta</taxon>
        <taxon>Unionida</taxon>
        <taxon>Unionoidea</taxon>
        <taxon>Unionidae</taxon>
        <taxon>Ambleminae</taxon>
        <taxon>Lampsilini</taxon>
        <taxon>Potamilus</taxon>
    </lineage>
</organism>
<proteinExistence type="predicted"/>
<dbReference type="EMBL" id="JAEAOA010001549">
    <property type="protein sequence ID" value="KAK3603376.1"/>
    <property type="molecule type" value="Genomic_DNA"/>
</dbReference>
<reference evidence="2" key="2">
    <citation type="journal article" date="2021" name="Genome Biol. Evol.">
        <title>Developing a high-quality reference genome for a parasitic bivalve with doubly uniparental inheritance (Bivalvia: Unionida).</title>
        <authorList>
            <person name="Smith C.H."/>
        </authorList>
    </citation>
    <scope>NUCLEOTIDE SEQUENCE</scope>
    <source>
        <strain evidence="2">CHS0354</strain>
        <tissue evidence="2">Mantle</tissue>
    </source>
</reference>
<dbReference type="AlphaFoldDB" id="A0AAE0W6K9"/>
<gene>
    <name evidence="2" type="ORF">CHS0354_025987</name>
</gene>
<evidence type="ECO:0000256" key="1">
    <source>
        <dbReference type="SAM" id="MobiDB-lite"/>
    </source>
</evidence>
<feature type="region of interest" description="Disordered" evidence="1">
    <location>
        <begin position="71"/>
        <end position="101"/>
    </location>
</feature>
<keyword evidence="3" id="KW-1185">Reference proteome</keyword>
<evidence type="ECO:0000313" key="3">
    <source>
        <dbReference type="Proteomes" id="UP001195483"/>
    </source>
</evidence>
<protein>
    <submittedName>
        <fullName evidence="2">Uncharacterized protein</fullName>
    </submittedName>
</protein>
<reference evidence="2" key="3">
    <citation type="submission" date="2023-05" db="EMBL/GenBank/DDBJ databases">
        <authorList>
            <person name="Smith C.H."/>
        </authorList>
    </citation>
    <scope>NUCLEOTIDE SEQUENCE</scope>
    <source>
        <strain evidence="2">CHS0354</strain>
        <tissue evidence="2">Mantle</tissue>
    </source>
</reference>
<reference evidence="2" key="1">
    <citation type="journal article" date="2021" name="Genome Biol. Evol.">
        <title>A High-Quality Reference Genome for a Parasitic Bivalve with Doubly Uniparental Inheritance (Bivalvia: Unionida).</title>
        <authorList>
            <person name="Smith C.H."/>
        </authorList>
    </citation>
    <scope>NUCLEOTIDE SEQUENCE</scope>
    <source>
        <strain evidence="2">CHS0354</strain>
    </source>
</reference>